<name>A0ABV4X1R2_9CYAN</name>
<proteinExistence type="predicted"/>
<feature type="region of interest" description="Disordered" evidence="1">
    <location>
        <begin position="27"/>
        <end position="63"/>
    </location>
</feature>
<comment type="caution">
    <text evidence="2">The sequence shown here is derived from an EMBL/GenBank/DDBJ whole genome shotgun (WGS) entry which is preliminary data.</text>
</comment>
<keyword evidence="3" id="KW-1185">Reference proteome</keyword>
<gene>
    <name evidence="2" type="ORF">ACE1CC_07490</name>
</gene>
<accession>A0ABV4X1R2</accession>
<dbReference type="EMBL" id="JBHFNQ010000061">
    <property type="protein sequence ID" value="MFB2876721.1"/>
    <property type="molecule type" value="Genomic_DNA"/>
</dbReference>
<feature type="compositionally biased region" description="Polar residues" evidence="1">
    <location>
        <begin position="27"/>
        <end position="45"/>
    </location>
</feature>
<evidence type="ECO:0000256" key="1">
    <source>
        <dbReference type="SAM" id="MobiDB-lite"/>
    </source>
</evidence>
<protein>
    <submittedName>
        <fullName evidence="2">Uncharacterized protein</fullName>
    </submittedName>
</protein>
<evidence type="ECO:0000313" key="3">
    <source>
        <dbReference type="Proteomes" id="UP001576774"/>
    </source>
</evidence>
<dbReference type="RefSeq" id="WP_413269845.1">
    <property type="nucleotide sequence ID" value="NZ_JBHFNQ010000061.1"/>
</dbReference>
<reference evidence="2 3" key="1">
    <citation type="submission" date="2024-09" db="EMBL/GenBank/DDBJ databases">
        <title>Floridaenema gen nov. (Aerosakkonemataceae, Aerosakkonematales ord. nov., Cyanobacteria) from benthic tropical and subtropical fresh waters, with the description of four new species.</title>
        <authorList>
            <person name="Moretto J.A."/>
            <person name="Berthold D.E."/>
            <person name="Lefler F.W."/>
            <person name="Huang I.-S."/>
            <person name="Laughinghouse H. IV."/>
        </authorList>
    </citation>
    <scope>NUCLEOTIDE SEQUENCE [LARGE SCALE GENOMIC DNA]</scope>
    <source>
        <strain evidence="2 3">BLCC-F46</strain>
    </source>
</reference>
<feature type="compositionally biased region" description="Polar residues" evidence="1">
    <location>
        <begin position="54"/>
        <end position="63"/>
    </location>
</feature>
<dbReference type="Proteomes" id="UP001576774">
    <property type="component" value="Unassembled WGS sequence"/>
</dbReference>
<organism evidence="2 3">
    <name type="scientific">Floridaenema aerugineum BLCC-F46</name>
    <dbReference type="NCBI Taxonomy" id="3153654"/>
    <lineage>
        <taxon>Bacteria</taxon>
        <taxon>Bacillati</taxon>
        <taxon>Cyanobacteriota</taxon>
        <taxon>Cyanophyceae</taxon>
        <taxon>Oscillatoriophycideae</taxon>
        <taxon>Aerosakkonematales</taxon>
        <taxon>Aerosakkonemataceae</taxon>
        <taxon>Floridanema</taxon>
        <taxon>Floridanema aerugineum</taxon>
    </lineage>
</organism>
<evidence type="ECO:0000313" key="2">
    <source>
        <dbReference type="EMBL" id="MFB2876721.1"/>
    </source>
</evidence>
<feature type="non-terminal residue" evidence="2">
    <location>
        <position position="63"/>
    </location>
</feature>
<sequence length="63" mass="7141">MRLRLGTLLDFSPPIENGRVLKHNNVPKSAQAQQRTQECSSTTTYPRVLKHNNVPKSAQAQQR</sequence>